<evidence type="ECO:0000259" key="2">
    <source>
        <dbReference type="Pfam" id="PF13475"/>
    </source>
</evidence>
<organism evidence="3 4">
    <name type="scientific">Naegleria fowleri</name>
    <name type="common">Brain eating amoeba</name>
    <dbReference type="NCBI Taxonomy" id="5763"/>
    <lineage>
        <taxon>Eukaryota</taxon>
        <taxon>Discoba</taxon>
        <taxon>Heterolobosea</taxon>
        <taxon>Tetramitia</taxon>
        <taxon>Eutetramitia</taxon>
        <taxon>Vahlkampfiidae</taxon>
        <taxon>Naegleria</taxon>
    </lineage>
</organism>
<dbReference type="Pfam" id="PF13475">
    <property type="entry name" value="DUF4116"/>
    <property type="match status" value="1"/>
</dbReference>
<dbReference type="Proteomes" id="UP000444721">
    <property type="component" value="Unassembled WGS sequence"/>
</dbReference>
<comment type="caution">
    <text evidence="3">The sequence shown here is derived from an EMBL/GenBank/DDBJ whole genome shotgun (WGS) entry which is preliminary data.</text>
</comment>
<gene>
    <name evidence="3" type="ORF">FDP41_011367</name>
</gene>
<sequence>MNNYTDEAFALVTIILDSSCQAATLSLEFYINNPQYLKLRETRRREQKIYVHLLALKDFCKHYSIGSIHCFFSKHPFPFCDDTGAVLRAIFIHPGSIYYAHKQLKFDEEFVIKAVNVNFKVLEYAPKRFRNVPQLVELVEKARKMEKNNLVNQFRRLIEFHVNSPPIYNPPPTFSSETQVALNNAENSATSSSKRKSSSDPNSRSKDSCLISSVREVGQSNCC</sequence>
<feature type="domain" description="DUF4116" evidence="2">
    <location>
        <begin position="86"/>
        <end position="130"/>
    </location>
</feature>
<protein>
    <recommendedName>
        <fullName evidence="2">DUF4116 domain-containing protein</fullName>
    </recommendedName>
</protein>
<dbReference type="VEuPathDB" id="AmoebaDB:NF0034780"/>
<proteinExistence type="predicted"/>
<keyword evidence="4" id="KW-1185">Reference proteome</keyword>
<evidence type="ECO:0000313" key="4">
    <source>
        <dbReference type="Proteomes" id="UP000444721"/>
    </source>
</evidence>
<dbReference type="InterPro" id="IPR025197">
    <property type="entry name" value="DUF4116"/>
</dbReference>
<dbReference type="EMBL" id="VFQX01000009">
    <property type="protein sequence ID" value="KAF0982437.1"/>
    <property type="molecule type" value="Genomic_DNA"/>
</dbReference>
<accession>A0A6A5BYS3</accession>
<reference evidence="3 4" key="1">
    <citation type="journal article" date="2019" name="Sci. Rep.">
        <title>Nanopore sequencing improves the draft genome of the human pathogenic amoeba Naegleria fowleri.</title>
        <authorList>
            <person name="Liechti N."/>
            <person name="Schurch N."/>
            <person name="Bruggmann R."/>
            <person name="Wittwer M."/>
        </authorList>
    </citation>
    <scope>NUCLEOTIDE SEQUENCE [LARGE SCALE GENOMIC DNA]</scope>
    <source>
        <strain evidence="3 4">ATCC 30894</strain>
    </source>
</reference>
<dbReference type="GeneID" id="68118582"/>
<feature type="region of interest" description="Disordered" evidence="1">
    <location>
        <begin position="183"/>
        <end position="209"/>
    </location>
</feature>
<dbReference type="RefSeq" id="XP_044567150.1">
    <property type="nucleotide sequence ID" value="XM_044701767.1"/>
</dbReference>
<dbReference type="VEuPathDB" id="AmoebaDB:NfTy_019600"/>
<name>A0A6A5BYS3_NAEFO</name>
<dbReference type="VEuPathDB" id="AmoebaDB:FDP41_011367"/>
<evidence type="ECO:0000313" key="3">
    <source>
        <dbReference type="EMBL" id="KAF0982437.1"/>
    </source>
</evidence>
<evidence type="ECO:0000256" key="1">
    <source>
        <dbReference type="SAM" id="MobiDB-lite"/>
    </source>
</evidence>
<dbReference type="AlphaFoldDB" id="A0A6A5BYS3"/>